<dbReference type="EMBL" id="SLWV01000025">
    <property type="protein sequence ID" value="TCO70652.1"/>
    <property type="molecule type" value="Genomic_DNA"/>
</dbReference>
<dbReference type="PROSITE" id="PS51736">
    <property type="entry name" value="RECOMBINASES_3"/>
    <property type="match status" value="1"/>
</dbReference>
<proteinExistence type="predicted"/>
<dbReference type="SUPFAM" id="SSF53041">
    <property type="entry name" value="Resolvase-like"/>
    <property type="match status" value="1"/>
</dbReference>
<dbReference type="Gene3D" id="3.40.50.1390">
    <property type="entry name" value="Resolvase, N-terminal catalytic domain"/>
    <property type="match status" value="1"/>
</dbReference>
<comment type="caution">
    <text evidence="7">The sequence shown here is derived from an EMBL/GenBank/DDBJ whole genome shotgun (WGS) entry which is preliminary data.</text>
</comment>
<keyword evidence="8" id="KW-1185">Reference proteome</keyword>
<dbReference type="GO" id="GO:0015074">
    <property type="term" value="P:DNA integration"/>
    <property type="evidence" value="ECO:0007669"/>
    <property type="project" value="UniProtKB-KW"/>
</dbReference>
<keyword evidence="3" id="KW-0233">DNA recombination</keyword>
<dbReference type="InterPro" id="IPR036162">
    <property type="entry name" value="Resolvase-like_N_sf"/>
</dbReference>
<dbReference type="PROSITE" id="PS00397">
    <property type="entry name" value="RECOMBINASES_1"/>
    <property type="match status" value="1"/>
</dbReference>
<feature type="compositionally biased region" description="Polar residues" evidence="5">
    <location>
        <begin position="8"/>
        <end position="17"/>
    </location>
</feature>
<name>A0A4R2KE78_9FIRM</name>
<evidence type="ECO:0000256" key="2">
    <source>
        <dbReference type="ARBA" id="ARBA00023125"/>
    </source>
</evidence>
<feature type="active site" description="O-(5'-phospho-DNA)-serine intermediate" evidence="4">
    <location>
        <position position="9"/>
    </location>
</feature>
<gene>
    <name evidence="7" type="ORF">EV214_12522</name>
</gene>
<organism evidence="7 8">
    <name type="scientific">Marinisporobacter balticus</name>
    <dbReference type="NCBI Taxonomy" id="2018667"/>
    <lineage>
        <taxon>Bacteria</taxon>
        <taxon>Bacillati</taxon>
        <taxon>Bacillota</taxon>
        <taxon>Clostridia</taxon>
        <taxon>Peptostreptococcales</taxon>
        <taxon>Thermotaleaceae</taxon>
        <taxon>Marinisporobacter</taxon>
    </lineage>
</organism>
<keyword evidence="1" id="KW-0229">DNA integration</keyword>
<dbReference type="InterPro" id="IPR006119">
    <property type="entry name" value="Resolv_N"/>
</dbReference>
<feature type="domain" description="Resolvase/invertase-type recombinase catalytic" evidence="6">
    <location>
        <begin position="1"/>
        <end position="37"/>
    </location>
</feature>
<evidence type="ECO:0000256" key="5">
    <source>
        <dbReference type="SAM" id="MobiDB-lite"/>
    </source>
</evidence>
<dbReference type="Proteomes" id="UP000294919">
    <property type="component" value="Unassembled WGS sequence"/>
</dbReference>
<evidence type="ECO:0000256" key="1">
    <source>
        <dbReference type="ARBA" id="ARBA00022908"/>
    </source>
</evidence>
<dbReference type="InterPro" id="IPR006118">
    <property type="entry name" value="Recombinase_CS"/>
</dbReference>
<evidence type="ECO:0000259" key="6">
    <source>
        <dbReference type="PROSITE" id="PS51736"/>
    </source>
</evidence>
<evidence type="ECO:0000256" key="3">
    <source>
        <dbReference type="ARBA" id="ARBA00023172"/>
    </source>
</evidence>
<dbReference type="AlphaFoldDB" id="A0A4R2KE78"/>
<dbReference type="GO" id="GO:0003677">
    <property type="term" value="F:DNA binding"/>
    <property type="evidence" value="ECO:0007669"/>
    <property type="project" value="UniProtKB-KW"/>
</dbReference>
<accession>A0A4R2KE78</accession>
<evidence type="ECO:0000313" key="8">
    <source>
        <dbReference type="Proteomes" id="UP000294919"/>
    </source>
</evidence>
<keyword evidence="2" id="KW-0238">DNA-binding</keyword>
<sequence length="37" mass="4273">MNLGYLRVSSQGQNLESQRTELSKHSIDKYFIDKATN</sequence>
<reference evidence="7 8" key="1">
    <citation type="submission" date="2019-03" db="EMBL/GenBank/DDBJ databases">
        <title>Genomic Encyclopedia of Type Strains, Phase IV (KMG-IV): sequencing the most valuable type-strain genomes for metagenomic binning, comparative biology and taxonomic classification.</title>
        <authorList>
            <person name="Goeker M."/>
        </authorList>
    </citation>
    <scope>NUCLEOTIDE SEQUENCE [LARGE SCALE GENOMIC DNA]</scope>
    <source>
        <strain evidence="7 8">DSM 102940</strain>
    </source>
</reference>
<evidence type="ECO:0000313" key="7">
    <source>
        <dbReference type="EMBL" id="TCO70652.1"/>
    </source>
</evidence>
<protein>
    <recommendedName>
        <fullName evidence="6">Resolvase/invertase-type recombinase catalytic domain-containing protein</fullName>
    </recommendedName>
</protein>
<evidence type="ECO:0000256" key="4">
    <source>
        <dbReference type="PROSITE-ProRule" id="PRU10137"/>
    </source>
</evidence>
<dbReference type="GO" id="GO:0000150">
    <property type="term" value="F:DNA strand exchange activity"/>
    <property type="evidence" value="ECO:0007669"/>
    <property type="project" value="InterPro"/>
</dbReference>
<feature type="region of interest" description="Disordered" evidence="5">
    <location>
        <begin position="1"/>
        <end position="20"/>
    </location>
</feature>